<dbReference type="PROSITE" id="PS51669">
    <property type="entry name" value="4FE4S_MOW_BIS_MGD"/>
    <property type="match status" value="1"/>
</dbReference>
<keyword evidence="3" id="KW-0500">Molybdenum</keyword>
<evidence type="ECO:0000256" key="3">
    <source>
        <dbReference type="ARBA" id="ARBA00022505"/>
    </source>
</evidence>
<dbReference type="InterPro" id="IPR006656">
    <property type="entry name" value="Mopterin_OxRdtase"/>
</dbReference>
<dbReference type="Pfam" id="PF00384">
    <property type="entry name" value="Molybdopterin"/>
    <property type="match status" value="1"/>
</dbReference>
<sequence length="701" mass="75496">MPPTSAPRVIKTMCPMNCHPTLCGMKVTMTQEQLLSIEGDTENPDSRGFLCMRGKAAHEIVGNDRRLLAPRIRTDTNAENWQAADWADSLDFVARHMRDVGRDAVGIWQGHGNAVNDYGFGLKRGLVERFANLYGCHSWNPAMICWGLGGFGIGLTGALETSTKEDMSAHSDLIILWGANTVSQAHTIRHVEEAKRRGARVVVIDVRRTEASALADEVILVRPGSDAALALAMMHVIVTDGTWHKIFVEAHTVGFNALVPHLADKTPAWAEAVTGVPAERITALARNYAATKPAMIVIGGSSLHKGGNEWYAARAIACLPGLTGNFGIPGGGLGPRHGARSHGAGFVDISARDRRKPGPYIPNQMEAIIEGLEAGQIKVLISIGSNFLSSFPDTDRVRDALKKTELFVMYDLFENQSIREAAHVVLPGTIWLEEIGAKATNSHIHLCDRAMEPAGQAKPLQDLLQGLAFRLGVDDVYPWVDDVEAIDAVLDHPATGHVTVKRLRQMGGSAPLRISHVAYPTLDFDTPSGKIEFFSERARGMGLAPLPQAPSQPLRPKSNTGAANDPLVLAQGRTFAHFHSFYDHGRALPTLAAREVFPALWIAPADAEKRGIEDGAEIEISSSHGSFQATAKLTRRIPEGTVWMRDGWPGFNALTDGTAVLPKTALDSFAFSVGQSNFGANVTVAPISTEGGSGRGKHALG</sequence>
<comment type="cofactor">
    <cofactor evidence="1">
        <name>Mo-bis(molybdopterin guanine dinucleotide)</name>
        <dbReference type="ChEBI" id="CHEBI:60539"/>
    </cofactor>
</comment>
<dbReference type="SMART" id="SM00926">
    <property type="entry name" value="Molybdop_Fe4S4"/>
    <property type="match status" value="1"/>
</dbReference>
<evidence type="ECO:0000256" key="1">
    <source>
        <dbReference type="ARBA" id="ARBA00001942"/>
    </source>
</evidence>
<dbReference type="EMBL" id="FODS01000051">
    <property type="protein sequence ID" value="SEP24516.1"/>
    <property type="molecule type" value="Genomic_DNA"/>
</dbReference>
<dbReference type="InterPro" id="IPR050612">
    <property type="entry name" value="Prok_Mopterin_Oxidored"/>
</dbReference>
<keyword evidence="4" id="KW-0479">Metal-binding</keyword>
<keyword evidence="5" id="KW-0560">Oxidoreductase</keyword>
<dbReference type="GO" id="GO:0046872">
    <property type="term" value="F:metal ion binding"/>
    <property type="evidence" value="ECO:0007669"/>
    <property type="project" value="UniProtKB-KW"/>
</dbReference>
<name>A0A1H8WA20_9RHOB</name>
<dbReference type="PANTHER" id="PTHR43742">
    <property type="entry name" value="TRIMETHYLAMINE-N-OXIDE REDUCTASE"/>
    <property type="match status" value="1"/>
</dbReference>
<dbReference type="GO" id="GO:0016491">
    <property type="term" value="F:oxidoreductase activity"/>
    <property type="evidence" value="ECO:0007669"/>
    <property type="project" value="UniProtKB-KW"/>
</dbReference>
<evidence type="ECO:0000256" key="2">
    <source>
        <dbReference type="ARBA" id="ARBA00010312"/>
    </source>
</evidence>
<organism evidence="10 11">
    <name type="scientific">Salinihabitans flavidus</name>
    <dbReference type="NCBI Taxonomy" id="569882"/>
    <lineage>
        <taxon>Bacteria</taxon>
        <taxon>Pseudomonadati</taxon>
        <taxon>Pseudomonadota</taxon>
        <taxon>Alphaproteobacteria</taxon>
        <taxon>Rhodobacterales</taxon>
        <taxon>Roseobacteraceae</taxon>
        <taxon>Salinihabitans</taxon>
    </lineage>
</organism>
<dbReference type="InterPro" id="IPR009010">
    <property type="entry name" value="Asp_de-COase-like_dom_sf"/>
</dbReference>
<dbReference type="GO" id="GO:0043546">
    <property type="term" value="F:molybdopterin cofactor binding"/>
    <property type="evidence" value="ECO:0007669"/>
    <property type="project" value="InterPro"/>
</dbReference>
<dbReference type="Pfam" id="PF01568">
    <property type="entry name" value="Molydop_binding"/>
    <property type="match status" value="1"/>
</dbReference>
<comment type="similarity">
    <text evidence="2">Belongs to the prokaryotic molybdopterin-containing oxidoreductase family.</text>
</comment>
<dbReference type="Gene3D" id="3.40.228.10">
    <property type="entry name" value="Dimethylsulfoxide Reductase, domain 2"/>
    <property type="match status" value="1"/>
</dbReference>
<protein>
    <submittedName>
        <fullName evidence="10">Anaerobic selenocysteine-containing dehydrogenase</fullName>
    </submittedName>
</protein>
<proteinExistence type="inferred from homology"/>
<evidence type="ECO:0000256" key="5">
    <source>
        <dbReference type="ARBA" id="ARBA00023002"/>
    </source>
</evidence>
<evidence type="ECO:0000256" key="8">
    <source>
        <dbReference type="SAM" id="MobiDB-lite"/>
    </source>
</evidence>
<feature type="region of interest" description="Disordered" evidence="8">
    <location>
        <begin position="542"/>
        <end position="562"/>
    </location>
</feature>
<dbReference type="RefSeq" id="WP_093120764.1">
    <property type="nucleotide sequence ID" value="NZ_FODS01000051.1"/>
</dbReference>
<dbReference type="PANTHER" id="PTHR43742:SF6">
    <property type="entry name" value="OXIDOREDUCTASE YYAE-RELATED"/>
    <property type="match status" value="1"/>
</dbReference>
<evidence type="ECO:0000259" key="9">
    <source>
        <dbReference type="PROSITE" id="PS51669"/>
    </source>
</evidence>
<reference evidence="10 11" key="1">
    <citation type="submission" date="2016-10" db="EMBL/GenBank/DDBJ databases">
        <authorList>
            <person name="de Groot N.N."/>
        </authorList>
    </citation>
    <scope>NUCLEOTIDE SEQUENCE [LARGE SCALE GENOMIC DNA]</scope>
    <source>
        <strain evidence="10 11">DSM 27842</strain>
    </source>
</reference>
<gene>
    <name evidence="10" type="ORF">SAMN04490248_1518</name>
</gene>
<dbReference type="Proteomes" id="UP000198893">
    <property type="component" value="Unassembled WGS sequence"/>
</dbReference>
<dbReference type="PROSITE" id="PS00932">
    <property type="entry name" value="MOLYBDOPTERIN_PROK_3"/>
    <property type="match status" value="1"/>
</dbReference>
<dbReference type="Pfam" id="PF04879">
    <property type="entry name" value="Molybdop_Fe4S4"/>
    <property type="match status" value="1"/>
</dbReference>
<feature type="domain" description="4Fe-4S Mo/W bis-MGD-type" evidence="9">
    <location>
        <begin position="7"/>
        <end position="65"/>
    </location>
</feature>
<dbReference type="SUPFAM" id="SSF50692">
    <property type="entry name" value="ADC-like"/>
    <property type="match status" value="1"/>
</dbReference>
<evidence type="ECO:0000256" key="4">
    <source>
        <dbReference type="ARBA" id="ARBA00022723"/>
    </source>
</evidence>
<evidence type="ECO:0000313" key="11">
    <source>
        <dbReference type="Proteomes" id="UP000198893"/>
    </source>
</evidence>
<keyword evidence="6" id="KW-0408">Iron</keyword>
<accession>A0A1H8WA20</accession>
<dbReference type="InterPro" id="IPR006963">
    <property type="entry name" value="Mopterin_OxRdtase_4Fe-4S_dom"/>
</dbReference>
<dbReference type="CDD" id="cd02775">
    <property type="entry name" value="MopB_CT"/>
    <property type="match status" value="1"/>
</dbReference>
<dbReference type="Gene3D" id="3.40.50.740">
    <property type="match status" value="1"/>
</dbReference>
<evidence type="ECO:0000256" key="7">
    <source>
        <dbReference type="ARBA" id="ARBA00023014"/>
    </source>
</evidence>
<dbReference type="GO" id="GO:0051536">
    <property type="term" value="F:iron-sulfur cluster binding"/>
    <property type="evidence" value="ECO:0007669"/>
    <property type="project" value="UniProtKB-KW"/>
</dbReference>
<dbReference type="SUPFAM" id="SSF53706">
    <property type="entry name" value="Formate dehydrogenase/DMSO reductase, domains 1-3"/>
    <property type="match status" value="1"/>
</dbReference>
<dbReference type="AlphaFoldDB" id="A0A1H8WA20"/>
<dbReference type="InterPro" id="IPR006655">
    <property type="entry name" value="Mopterin_OxRdtase_prok_CS"/>
</dbReference>
<dbReference type="OrthoDB" id="9759518at2"/>
<evidence type="ECO:0000256" key="6">
    <source>
        <dbReference type="ARBA" id="ARBA00023004"/>
    </source>
</evidence>
<dbReference type="Gene3D" id="2.40.40.20">
    <property type="match status" value="1"/>
</dbReference>
<dbReference type="InterPro" id="IPR006657">
    <property type="entry name" value="MoPterin_dinucl-bd_dom"/>
</dbReference>
<dbReference type="Gene3D" id="3.30.2070.10">
    <property type="entry name" value="Formate dehydrogenase/DMSO reductase"/>
    <property type="match status" value="1"/>
</dbReference>
<dbReference type="Gene3D" id="2.20.25.90">
    <property type="entry name" value="ADC-like domains"/>
    <property type="match status" value="1"/>
</dbReference>
<keyword evidence="7" id="KW-0411">Iron-sulfur</keyword>
<keyword evidence="11" id="KW-1185">Reference proteome</keyword>
<dbReference type="STRING" id="569882.SAMN04490248_1518"/>
<feature type="compositionally biased region" description="Low complexity" evidence="8">
    <location>
        <begin position="543"/>
        <end position="556"/>
    </location>
</feature>
<evidence type="ECO:0000313" key="10">
    <source>
        <dbReference type="EMBL" id="SEP24516.1"/>
    </source>
</evidence>